<dbReference type="Pfam" id="PF07690">
    <property type="entry name" value="MFS_1"/>
    <property type="match status" value="1"/>
</dbReference>
<accession>A0A2N3PPH2</accession>
<feature type="transmembrane region" description="Helical" evidence="7">
    <location>
        <begin position="124"/>
        <end position="151"/>
    </location>
</feature>
<name>A0A2N3PPH2_9PROT</name>
<feature type="transmembrane region" description="Helical" evidence="7">
    <location>
        <begin position="289"/>
        <end position="307"/>
    </location>
</feature>
<feature type="transmembrane region" description="Helical" evidence="7">
    <location>
        <begin position="61"/>
        <end position="85"/>
    </location>
</feature>
<dbReference type="FunFam" id="1.20.1250.20:FF:000001">
    <property type="entry name" value="Dicarboxylate MFS transporter"/>
    <property type="match status" value="1"/>
</dbReference>
<feature type="transmembrane region" description="Helical" evidence="7">
    <location>
        <begin position="195"/>
        <end position="215"/>
    </location>
</feature>
<feature type="transmembrane region" description="Helical" evidence="7">
    <location>
        <begin position="172"/>
        <end position="189"/>
    </location>
</feature>
<evidence type="ECO:0000256" key="1">
    <source>
        <dbReference type="ARBA" id="ARBA00004651"/>
    </source>
</evidence>
<feature type="transmembrane region" description="Helical" evidence="7">
    <location>
        <begin position="253"/>
        <end position="277"/>
    </location>
</feature>
<comment type="caution">
    <text evidence="9">The sequence shown here is derived from an EMBL/GenBank/DDBJ whole genome shotgun (WGS) entry which is preliminary data.</text>
</comment>
<dbReference type="EMBL" id="PIUM01000035">
    <property type="protein sequence ID" value="PKU22274.1"/>
    <property type="molecule type" value="Genomic_DNA"/>
</dbReference>
<reference evidence="10" key="1">
    <citation type="submission" date="2017-12" db="EMBL/GenBank/DDBJ databases">
        <title>Draft genome sequence of Telmatospirillum siberiense 26-4b1T, an acidotolerant peatland alphaproteobacterium potentially involved in sulfur cycling.</title>
        <authorList>
            <person name="Hausmann B."/>
            <person name="Pjevac P."/>
            <person name="Schreck K."/>
            <person name="Herbold C.W."/>
            <person name="Daims H."/>
            <person name="Wagner M."/>
            <person name="Pester M."/>
            <person name="Loy A."/>
        </authorList>
    </citation>
    <scope>NUCLEOTIDE SEQUENCE [LARGE SCALE GENOMIC DNA]</scope>
    <source>
        <strain evidence="10">26-4b1</strain>
    </source>
</reference>
<dbReference type="Gene3D" id="1.20.1250.20">
    <property type="entry name" value="MFS general substrate transporter like domains"/>
    <property type="match status" value="1"/>
</dbReference>
<dbReference type="OrthoDB" id="9783227at2"/>
<dbReference type="RefSeq" id="WP_101252933.1">
    <property type="nucleotide sequence ID" value="NZ_PIUM01000035.1"/>
</dbReference>
<evidence type="ECO:0000256" key="7">
    <source>
        <dbReference type="SAM" id="Phobius"/>
    </source>
</evidence>
<evidence type="ECO:0000256" key="4">
    <source>
        <dbReference type="ARBA" id="ARBA00022692"/>
    </source>
</evidence>
<evidence type="ECO:0000313" key="10">
    <source>
        <dbReference type="Proteomes" id="UP000233293"/>
    </source>
</evidence>
<organism evidence="9 10">
    <name type="scientific">Telmatospirillum siberiense</name>
    <dbReference type="NCBI Taxonomy" id="382514"/>
    <lineage>
        <taxon>Bacteria</taxon>
        <taxon>Pseudomonadati</taxon>
        <taxon>Pseudomonadota</taxon>
        <taxon>Alphaproteobacteria</taxon>
        <taxon>Rhodospirillales</taxon>
        <taxon>Rhodospirillaceae</taxon>
        <taxon>Telmatospirillum</taxon>
    </lineage>
</organism>
<keyword evidence="5 7" id="KW-1133">Transmembrane helix</keyword>
<feature type="transmembrane region" description="Helical" evidence="7">
    <location>
        <begin position="412"/>
        <end position="432"/>
    </location>
</feature>
<evidence type="ECO:0000259" key="8">
    <source>
        <dbReference type="PROSITE" id="PS50850"/>
    </source>
</evidence>
<dbReference type="InterPro" id="IPR011701">
    <property type="entry name" value="MFS"/>
</dbReference>
<dbReference type="PANTHER" id="PTHR43045">
    <property type="entry name" value="SHIKIMATE TRANSPORTER"/>
    <property type="match status" value="1"/>
</dbReference>
<dbReference type="Proteomes" id="UP000233293">
    <property type="component" value="Unassembled WGS sequence"/>
</dbReference>
<evidence type="ECO:0000256" key="6">
    <source>
        <dbReference type="ARBA" id="ARBA00023136"/>
    </source>
</evidence>
<evidence type="ECO:0000313" key="9">
    <source>
        <dbReference type="EMBL" id="PKU22274.1"/>
    </source>
</evidence>
<protein>
    <submittedName>
        <fullName evidence="9">MFS transporter</fullName>
    </submittedName>
</protein>
<dbReference type="GO" id="GO:0005886">
    <property type="term" value="C:plasma membrane"/>
    <property type="evidence" value="ECO:0007669"/>
    <property type="project" value="UniProtKB-SubCell"/>
</dbReference>
<dbReference type="InterPro" id="IPR036259">
    <property type="entry name" value="MFS_trans_sf"/>
</dbReference>
<evidence type="ECO:0000256" key="5">
    <source>
        <dbReference type="ARBA" id="ARBA00022989"/>
    </source>
</evidence>
<feature type="transmembrane region" description="Helical" evidence="7">
    <location>
        <begin position="382"/>
        <end position="400"/>
    </location>
</feature>
<sequence length="445" mass="47481">MASIAIEEKLAQPALADKSMMTKVVVSSFIGNTIEFYDFLVYGLAAALVFGKVFFPNSTPLAAILASFATFGVGFVARPLGGIFFGHLGDTVGRKKTLVITLVGMGTATSLIGLLPTYDQIGVLAPVLLVILRFLQGFAVGGEWGGAMLIVVENAPANRRGFFSAWPQTGGFSGQLLATGAFTLVGFLPDDQLLSWGWRLPFLASAILVAFGLYLRSKLDETAVFKQTQAQAKSQEPHPAPFVEVFSKSWRSLLLIMLLRFAESVPFFLVTVFAVSYATGQLGVPKQTLLNVIMVTCLIAFPAHGFFGALSDKVGRRPIYIFGALFAAASAFPFFYLLQTGNMLLIALGYVLLINVAHNSINAVQPSFFTELFGARVRYSGASIGHQFGAIVAGGATPFVAKSLSAADGNGWTYVAAYVVVGALVSALAAYFGPETSKRILTETR</sequence>
<dbReference type="InterPro" id="IPR005829">
    <property type="entry name" value="Sugar_transporter_CS"/>
</dbReference>
<keyword evidence="3" id="KW-1003">Cell membrane</keyword>
<feature type="transmembrane region" description="Helical" evidence="7">
    <location>
        <begin position="36"/>
        <end position="55"/>
    </location>
</feature>
<keyword evidence="2" id="KW-0813">Transport</keyword>
<comment type="subcellular location">
    <subcellularLocation>
        <location evidence="1">Cell membrane</location>
        <topology evidence="1">Multi-pass membrane protein</topology>
    </subcellularLocation>
</comment>
<dbReference type="SUPFAM" id="SSF103473">
    <property type="entry name" value="MFS general substrate transporter"/>
    <property type="match status" value="1"/>
</dbReference>
<feature type="transmembrane region" description="Helical" evidence="7">
    <location>
        <begin position="319"/>
        <end position="337"/>
    </location>
</feature>
<evidence type="ECO:0000256" key="2">
    <source>
        <dbReference type="ARBA" id="ARBA00022448"/>
    </source>
</evidence>
<evidence type="ECO:0000256" key="3">
    <source>
        <dbReference type="ARBA" id="ARBA00022475"/>
    </source>
</evidence>
<gene>
    <name evidence="9" type="ORF">CWS72_22685</name>
</gene>
<keyword evidence="4 7" id="KW-0812">Transmembrane</keyword>
<keyword evidence="6 7" id="KW-0472">Membrane</keyword>
<dbReference type="GO" id="GO:0022857">
    <property type="term" value="F:transmembrane transporter activity"/>
    <property type="evidence" value="ECO:0007669"/>
    <property type="project" value="InterPro"/>
</dbReference>
<proteinExistence type="predicted"/>
<feature type="transmembrane region" description="Helical" evidence="7">
    <location>
        <begin position="343"/>
        <end position="361"/>
    </location>
</feature>
<keyword evidence="10" id="KW-1185">Reference proteome</keyword>
<dbReference type="CDD" id="cd17369">
    <property type="entry name" value="MFS_ShiA_like"/>
    <property type="match status" value="1"/>
</dbReference>
<feature type="transmembrane region" description="Helical" evidence="7">
    <location>
        <begin position="97"/>
        <end position="118"/>
    </location>
</feature>
<dbReference type="InterPro" id="IPR020846">
    <property type="entry name" value="MFS_dom"/>
</dbReference>
<dbReference type="PROSITE" id="PS00217">
    <property type="entry name" value="SUGAR_TRANSPORT_2"/>
    <property type="match status" value="1"/>
</dbReference>
<dbReference type="PROSITE" id="PS50850">
    <property type="entry name" value="MFS"/>
    <property type="match status" value="1"/>
</dbReference>
<dbReference type="AlphaFoldDB" id="A0A2N3PPH2"/>
<feature type="domain" description="Major facilitator superfamily (MFS) profile" evidence="8">
    <location>
        <begin position="24"/>
        <end position="438"/>
    </location>
</feature>
<dbReference type="PANTHER" id="PTHR43045:SF1">
    <property type="entry name" value="SHIKIMATE TRANSPORTER"/>
    <property type="match status" value="1"/>
</dbReference>